<organism evidence="3 4">
    <name type="scientific">Fodinicola feengrottensis</name>
    <dbReference type="NCBI Taxonomy" id="435914"/>
    <lineage>
        <taxon>Bacteria</taxon>
        <taxon>Bacillati</taxon>
        <taxon>Actinomycetota</taxon>
        <taxon>Actinomycetes</taxon>
        <taxon>Mycobacteriales</taxon>
        <taxon>Fodinicola</taxon>
    </lineage>
</organism>
<dbReference type="Pfam" id="PF00571">
    <property type="entry name" value="CBS"/>
    <property type="match status" value="1"/>
</dbReference>
<sequence length="467" mass="52542">MADERLDERDEPAGRSMYLIDGRRVTVSDLLGAGLLKAGTNLRFTRNRIGKTYHATVTDKGRIRLDPDGEEFRSPSRAAMVAAGMRAVDGWLAWLVVDQGRLLDAVRQELLDQAIAADAAHPQNADTELQRLHERLRVARRRADDQQPERISVRDLLSLWGAKDRGDQVSQIEADLANHGLVTSPSFRAVTLDTMVSLTTPPDEPEVTAIAEVAGIDDAAVAEDDEGGGDLNVRLTVGNLSPLDGVMSVEPNSTFDEAITKMLLNDFSQLAVLSGSRNLRGAVTWRSIAHARHQKPDASFADAIDHRVDVVDYDRDLFEVLPTLQQREFVFVRNETKEIAGIVTTADVADRYGEMATPFFQLGELDQTLRWVLSRAFDIQTIRRHCNRSVATFDQLSIGDYQRVLENQQVWVELGWPLDRRTFINRLEEIRLIRNKVMHFHPDPVPADAVNKLRRFNSLIHRYRDLA</sequence>
<reference evidence="4" key="1">
    <citation type="journal article" date="2019" name="Int. J. Syst. Evol. Microbiol.">
        <title>The Global Catalogue of Microorganisms (GCM) 10K type strain sequencing project: providing services to taxonomists for standard genome sequencing and annotation.</title>
        <authorList>
            <consortium name="The Broad Institute Genomics Platform"/>
            <consortium name="The Broad Institute Genome Sequencing Center for Infectious Disease"/>
            <person name="Wu L."/>
            <person name="Ma J."/>
        </authorList>
    </citation>
    <scope>NUCLEOTIDE SEQUENCE [LARGE SCALE GENOMIC DNA]</scope>
    <source>
        <strain evidence="4">JCM 14718</strain>
    </source>
</reference>
<protein>
    <recommendedName>
        <fullName evidence="2">CBS domain-containing protein</fullName>
    </recommendedName>
</protein>
<dbReference type="InterPro" id="IPR000644">
    <property type="entry name" value="CBS_dom"/>
</dbReference>
<dbReference type="SUPFAM" id="SSF54631">
    <property type="entry name" value="CBS-domain pair"/>
    <property type="match status" value="1"/>
</dbReference>
<accession>A0ABP4V491</accession>
<evidence type="ECO:0000313" key="3">
    <source>
        <dbReference type="EMBL" id="GAA1715042.1"/>
    </source>
</evidence>
<dbReference type="InterPro" id="IPR046342">
    <property type="entry name" value="CBS_dom_sf"/>
</dbReference>
<proteinExistence type="predicted"/>
<comment type="caution">
    <text evidence="3">The sequence shown here is derived from an EMBL/GenBank/DDBJ whole genome shotgun (WGS) entry which is preliminary data.</text>
</comment>
<dbReference type="EMBL" id="BAAANY010000039">
    <property type="protein sequence ID" value="GAA1715042.1"/>
    <property type="molecule type" value="Genomic_DNA"/>
</dbReference>
<dbReference type="RefSeq" id="WP_344314811.1">
    <property type="nucleotide sequence ID" value="NZ_BAAANY010000039.1"/>
</dbReference>
<keyword evidence="1" id="KW-0129">CBS domain</keyword>
<dbReference type="PROSITE" id="PS51371">
    <property type="entry name" value="CBS"/>
    <property type="match status" value="1"/>
</dbReference>
<gene>
    <name evidence="3" type="ORF">GCM10009765_74900</name>
</gene>
<dbReference type="Proteomes" id="UP001500618">
    <property type="component" value="Unassembled WGS sequence"/>
</dbReference>
<feature type="domain" description="CBS" evidence="2">
    <location>
        <begin position="240"/>
        <end position="299"/>
    </location>
</feature>
<name>A0ABP4V491_9ACTN</name>
<evidence type="ECO:0000259" key="2">
    <source>
        <dbReference type="PROSITE" id="PS51371"/>
    </source>
</evidence>
<keyword evidence="4" id="KW-1185">Reference proteome</keyword>
<evidence type="ECO:0000256" key="1">
    <source>
        <dbReference type="PROSITE-ProRule" id="PRU00703"/>
    </source>
</evidence>
<dbReference type="InterPro" id="IPR040843">
    <property type="entry name" value="RAMA"/>
</dbReference>
<dbReference type="Pfam" id="PF18755">
    <property type="entry name" value="RAMA"/>
    <property type="match status" value="1"/>
</dbReference>
<dbReference type="Gene3D" id="3.10.580.10">
    <property type="entry name" value="CBS-domain"/>
    <property type="match status" value="1"/>
</dbReference>
<evidence type="ECO:0000313" key="4">
    <source>
        <dbReference type="Proteomes" id="UP001500618"/>
    </source>
</evidence>